<proteinExistence type="predicted"/>
<gene>
    <name evidence="1" type="ORF">QTP70_023130</name>
</gene>
<protein>
    <submittedName>
        <fullName evidence="1">Uncharacterized protein</fullName>
    </submittedName>
</protein>
<keyword evidence="2" id="KW-1185">Reference proteome</keyword>
<feature type="non-terminal residue" evidence="1">
    <location>
        <position position="1"/>
    </location>
</feature>
<evidence type="ECO:0000313" key="1">
    <source>
        <dbReference type="EMBL" id="KAK3519289.1"/>
    </source>
</evidence>
<dbReference type="Proteomes" id="UP001274896">
    <property type="component" value="Unassembled WGS sequence"/>
</dbReference>
<dbReference type="AlphaFoldDB" id="A0AAE0QG00"/>
<comment type="caution">
    <text evidence="1">The sequence shown here is derived from an EMBL/GenBank/DDBJ whole genome shotgun (WGS) entry which is preliminary data.</text>
</comment>
<reference evidence="1" key="1">
    <citation type="submission" date="2023-06" db="EMBL/GenBank/DDBJ databases">
        <title>Male Hemibagrus guttatus genome.</title>
        <authorList>
            <person name="Bian C."/>
        </authorList>
    </citation>
    <scope>NUCLEOTIDE SEQUENCE</scope>
    <source>
        <strain evidence="1">Male_cb2023</strain>
        <tissue evidence="1">Muscle</tissue>
    </source>
</reference>
<organism evidence="1 2">
    <name type="scientific">Hemibagrus guttatus</name>
    <dbReference type="NCBI Taxonomy" id="175788"/>
    <lineage>
        <taxon>Eukaryota</taxon>
        <taxon>Metazoa</taxon>
        <taxon>Chordata</taxon>
        <taxon>Craniata</taxon>
        <taxon>Vertebrata</taxon>
        <taxon>Euteleostomi</taxon>
        <taxon>Actinopterygii</taxon>
        <taxon>Neopterygii</taxon>
        <taxon>Teleostei</taxon>
        <taxon>Ostariophysi</taxon>
        <taxon>Siluriformes</taxon>
        <taxon>Bagridae</taxon>
        <taxon>Hemibagrus</taxon>
    </lineage>
</organism>
<dbReference type="EMBL" id="JAUCMX010000017">
    <property type="protein sequence ID" value="KAK3519289.1"/>
    <property type="molecule type" value="Genomic_DNA"/>
</dbReference>
<sequence>MCKCLCVNVLVFVLFVCKSVSVLFVCKSVSV</sequence>
<evidence type="ECO:0000313" key="2">
    <source>
        <dbReference type="Proteomes" id="UP001274896"/>
    </source>
</evidence>
<name>A0AAE0QG00_9TELE</name>
<accession>A0AAE0QG00</accession>